<protein>
    <submittedName>
        <fullName evidence="2">Uncharacterized protein</fullName>
    </submittedName>
</protein>
<accession>A0ABT7BNU4</accession>
<name>A0ABT7BNU4_9CYAN</name>
<gene>
    <name evidence="2" type="ORF">PJF56_18470</name>
</gene>
<dbReference type="EMBL" id="JAQPOK010000142">
    <property type="protein sequence ID" value="MDJ1180849.1"/>
    <property type="molecule type" value="Genomic_DNA"/>
</dbReference>
<organism evidence="2 3">
    <name type="scientific">Roseofilum halophilum BLCC-M91</name>
    <dbReference type="NCBI Taxonomy" id="3022259"/>
    <lineage>
        <taxon>Bacteria</taxon>
        <taxon>Bacillati</taxon>
        <taxon>Cyanobacteriota</taxon>
        <taxon>Cyanophyceae</taxon>
        <taxon>Desertifilales</taxon>
        <taxon>Desertifilaceae</taxon>
        <taxon>Roseofilum</taxon>
        <taxon>Roseofilum halophilum</taxon>
    </lineage>
</organism>
<evidence type="ECO:0000256" key="1">
    <source>
        <dbReference type="SAM" id="MobiDB-lite"/>
    </source>
</evidence>
<evidence type="ECO:0000313" key="2">
    <source>
        <dbReference type="EMBL" id="MDJ1180849.1"/>
    </source>
</evidence>
<comment type="caution">
    <text evidence="2">The sequence shown here is derived from an EMBL/GenBank/DDBJ whole genome shotgun (WGS) entry which is preliminary data.</text>
</comment>
<feature type="compositionally biased region" description="Polar residues" evidence="1">
    <location>
        <begin position="1"/>
        <end position="22"/>
    </location>
</feature>
<sequence length="188" mass="20845">MDSNNLNCYQSSPSPKAGSTSHPGVHAVQGNPTHNPSHTRKLGQTVLEVSDLDPLSQLKSGKLLMVNKSRRNGLIVYKRYHAEFAGPGAAVGGNCDSDCHGFLPVGNLDLVSPDNWEERRQAYLIRLQWIRFTHQFTEQTIPLNRAQKILQHFEAFFGAKTLSTIPDEALSLMVGVFPETIHEARLLS</sequence>
<dbReference type="Proteomes" id="UP001231370">
    <property type="component" value="Unassembled WGS sequence"/>
</dbReference>
<dbReference type="RefSeq" id="WP_283764150.1">
    <property type="nucleotide sequence ID" value="NZ_JAQPOK010000142.1"/>
</dbReference>
<evidence type="ECO:0000313" key="3">
    <source>
        <dbReference type="Proteomes" id="UP001231370"/>
    </source>
</evidence>
<keyword evidence="3" id="KW-1185">Reference proteome</keyword>
<proteinExistence type="predicted"/>
<feature type="region of interest" description="Disordered" evidence="1">
    <location>
        <begin position="1"/>
        <end position="39"/>
    </location>
</feature>
<reference evidence="2 3" key="1">
    <citation type="submission" date="2023-01" db="EMBL/GenBank/DDBJ databases">
        <title>Novel diversity within Roseofilum (Cyanobacteria; Desertifilaceae) from marine benthic mats with descriptions of four novel species.</title>
        <authorList>
            <person name="Wang Y."/>
            <person name="Berthold D.E."/>
            <person name="Hu J."/>
            <person name="Lefler F.W."/>
            <person name="Laughinghouse H.D. IV."/>
        </authorList>
    </citation>
    <scope>NUCLEOTIDE SEQUENCE [LARGE SCALE GENOMIC DNA]</scope>
    <source>
        <strain evidence="2 3">BLCC-M91</strain>
    </source>
</reference>